<dbReference type="GO" id="GO:0051536">
    <property type="term" value="F:iron-sulfur cluster binding"/>
    <property type="evidence" value="ECO:0007669"/>
    <property type="project" value="UniProtKB-KW"/>
</dbReference>
<evidence type="ECO:0000256" key="1">
    <source>
        <dbReference type="ARBA" id="ARBA00001974"/>
    </source>
</evidence>
<dbReference type="GO" id="GO:0046872">
    <property type="term" value="F:metal ion binding"/>
    <property type="evidence" value="ECO:0007669"/>
    <property type="project" value="UniProtKB-KW"/>
</dbReference>
<dbReference type="OrthoDB" id="9811557at2"/>
<dbReference type="InterPro" id="IPR006094">
    <property type="entry name" value="Oxid_FAD_bind_N"/>
</dbReference>
<dbReference type="InterPro" id="IPR004017">
    <property type="entry name" value="Cys_rich_dom"/>
</dbReference>
<organism evidence="9 10">
    <name type="scientific">Sediminicurvatus halobius</name>
    <dbReference type="NCBI Taxonomy" id="2182432"/>
    <lineage>
        <taxon>Bacteria</taxon>
        <taxon>Pseudomonadati</taxon>
        <taxon>Pseudomonadota</taxon>
        <taxon>Gammaproteobacteria</taxon>
        <taxon>Chromatiales</taxon>
        <taxon>Ectothiorhodospiraceae</taxon>
        <taxon>Sediminicurvatus</taxon>
    </lineage>
</organism>
<keyword evidence="4" id="KW-0274">FAD</keyword>
<keyword evidence="5" id="KW-0560">Oxidoreductase</keyword>
<dbReference type="GO" id="GO:0008720">
    <property type="term" value="F:D-lactate dehydrogenase (NAD+) activity"/>
    <property type="evidence" value="ECO:0007669"/>
    <property type="project" value="TreeGrafter"/>
</dbReference>
<dbReference type="GO" id="GO:1903457">
    <property type="term" value="P:lactate catabolic process"/>
    <property type="evidence" value="ECO:0007669"/>
    <property type="project" value="TreeGrafter"/>
</dbReference>
<comment type="cofactor">
    <cofactor evidence="1">
        <name>FAD</name>
        <dbReference type="ChEBI" id="CHEBI:57692"/>
    </cofactor>
</comment>
<dbReference type="PROSITE" id="PS00198">
    <property type="entry name" value="4FE4S_FER_1"/>
    <property type="match status" value="1"/>
</dbReference>
<evidence type="ECO:0000256" key="6">
    <source>
        <dbReference type="ARBA" id="ARBA00023004"/>
    </source>
</evidence>
<dbReference type="PANTHER" id="PTHR11748:SF119">
    <property type="entry name" value="D-2-HYDROXYGLUTARATE DEHYDROGENASE"/>
    <property type="match status" value="1"/>
</dbReference>
<accession>A0A2U2N1E6</accession>
<keyword evidence="10" id="KW-1185">Reference proteome</keyword>
<keyword evidence="7" id="KW-0411">Iron-sulfur</keyword>
<dbReference type="RefSeq" id="WP_109678768.1">
    <property type="nucleotide sequence ID" value="NZ_CP086615.1"/>
</dbReference>
<dbReference type="InterPro" id="IPR016169">
    <property type="entry name" value="FAD-bd_PCMH_sub2"/>
</dbReference>
<dbReference type="InterPro" id="IPR016164">
    <property type="entry name" value="FAD-linked_Oxase-like_C"/>
</dbReference>
<evidence type="ECO:0000259" key="8">
    <source>
        <dbReference type="PROSITE" id="PS51387"/>
    </source>
</evidence>
<keyword evidence="2" id="KW-0285">Flavoprotein</keyword>
<dbReference type="InterPro" id="IPR004113">
    <property type="entry name" value="FAD-bd_oxidored_4_C"/>
</dbReference>
<dbReference type="SUPFAM" id="SSF56176">
    <property type="entry name" value="FAD-binding/transporter-associated domain-like"/>
    <property type="match status" value="1"/>
</dbReference>
<keyword evidence="3" id="KW-0479">Metal-binding</keyword>
<evidence type="ECO:0000256" key="2">
    <source>
        <dbReference type="ARBA" id="ARBA00022630"/>
    </source>
</evidence>
<dbReference type="Gene3D" id="3.30.43.10">
    <property type="entry name" value="Uridine Diphospho-n-acetylenolpyruvylglucosamine Reductase, domain 2"/>
    <property type="match status" value="1"/>
</dbReference>
<dbReference type="InterPro" id="IPR017896">
    <property type="entry name" value="4Fe4S_Fe-S-bd"/>
</dbReference>
<dbReference type="InterPro" id="IPR016167">
    <property type="entry name" value="FAD-bd_PCMH_sub1"/>
</dbReference>
<dbReference type="Proteomes" id="UP000245474">
    <property type="component" value="Unassembled WGS sequence"/>
</dbReference>
<evidence type="ECO:0000313" key="9">
    <source>
        <dbReference type="EMBL" id="PWG62789.1"/>
    </source>
</evidence>
<dbReference type="InterPro" id="IPR016166">
    <property type="entry name" value="FAD-bd_PCMH"/>
</dbReference>
<dbReference type="PROSITE" id="PS51387">
    <property type="entry name" value="FAD_PCMH"/>
    <property type="match status" value="1"/>
</dbReference>
<keyword evidence="6" id="KW-0408">Iron</keyword>
<evidence type="ECO:0000313" key="10">
    <source>
        <dbReference type="Proteomes" id="UP000245474"/>
    </source>
</evidence>
<evidence type="ECO:0000256" key="4">
    <source>
        <dbReference type="ARBA" id="ARBA00022827"/>
    </source>
</evidence>
<evidence type="ECO:0000256" key="7">
    <source>
        <dbReference type="ARBA" id="ARBA00023014"/>
    </source>
</evidence>
<dbReference type="Pfam" id="PF02754">
    <property type="entry name" value="CCG"/>
    <property type="match status" value="1"/>
</dbReference>
<gene>
    <name evidence="9" type="ORF">DEM34_10485</name>
</gene>
<dbReference type="Pfam" id="PF01565">
    <property type="entry name" value="FAD_binding_4"/>
    <property type="match status" value="1"/>
</dbReference>
<proteinExistence type="predicted"/>
<sequence length="966" mass="105247">MATVARPGTHMDDSALAAALRRRVAGDVGFDAGSRALYATDASNYRQVPLGVVVPRDRADVIAALAVAREHGVPVLPRGGGTSLAGQACNFALVLDASQHCRRLLALDPEARLATVEPGIVCDTLNQAAAPHGLYFGPDPSTHSRCTLGGMIGNNACGAHSVVAGKTVANVERLTVLTYDGLELEVGPTPEDELERIIAAGGRRGEIYAGLRALRDRYAEVIRRGFPAIRRRVSGYNLDALLPENGFDVARALVGTEGTCVTLLDATVRLLPRPAHRVLAVLGYPDICTAGDHAPAILETGPQCIEGLDEHIIGDMRKKGLELGAIRRLPQGQAWLMVEYAGATPEAAREAAEAALAGLGAPCLAQRLYTDPADQATVWSIRESGAAATNAVPGEPETYPGWEDAAVDPQRVGDYLREYRALLARYGYKSSLYGHFGDGCIHGRITFDLSSEDGVAAWRRFMEEAADLVVRFGGSLSGEHGDGHARAELWPRLFGPELMRAFAEFKRIWDPDGRMNPGKLIAPYRLDEHLRTGRGQRPKEPATYFTFERDEGRFSRAAGRCVGVGKCRRVAGGVMCPSYRATGEERHSTRGRARLLFEMLEGDPLADGWDSEPVKEALDLCLACKGCRHECPVQVDMATYKAEFMAHYYERHRRPRQALSMGRLREWVTLAAYVPWLVNGVAATPGLSALARRIAGIAPERAIPRLSSRPFRRRWRPSGRGRRGPVLLWADTFNDHFHAGTLVAAAEVLERCGFEVRLPRRPVCCGRPLYDFGLLTTARRRLAQVLSVLGEEIDAGVPVVGLEPACLGTFRDELPNLLPDDPRSARLAANTWTLPDFLALREDLDWPRLEGRALVHGHCHHKALLGGMDGTRRLLERLGLEVEMLASGCCGMAGSFGFHPDKYELSLRIGEETLLPAVRAAAPDTLIVSDGYSCREQIVQTTGREVLHTAEVLRRALGGSGYEVMK</sequence>
<dbReference type="InterPro" id="IPR017900">
    <property type="entry name" value="4Fe4S_Fe_S_CS"/>
</dbReference>
<dbReference type="SUPFAM" id="SSF46548">
    <property type="entry name" value="alpha-helical ferredoxin"/>
    <property type="match status" value="1"/>
</dbReference>
<dbReference type="InterPro" id="IPR036318">
    <property type="entry name" value="FAD-bd_PCMH-like_sf"/>
</dbReference>
<reference evidence="9 10" key="1">
    <citation type="submission" date="2018-05" db="EMBL/GenBank/DDBJ databases">
        <title>Spiribacter halobius sp. nov., a moderately halophilic bacterium isolated from marine solar saltern.</title>
        <authorList>
            <person name="Zheng W.-S."/>
            <person name="Lu D.-C."/>
            <person name="Du Z.-J."/>
        </authorList>
    </citation>
    <scope>NUCLEOTIDE SEQUENCE [LARGE SCALE GENOMIC DNA]</scope>
    <source>
        <strain evidence="9 10">E85</strain>
    </source>
</reference>
<dbReference type="Pfam" id="PF02913">
    <property type="entry name" value="FAD-oxidase_C"/>
    <property type="match status" value="1"/>
</dbReference>
<name>A0A2U2N1E6_9GAMM</name>
<dbReference type="EMBL" id="QFFI01000015">
    <property type="protein sequence ID" value="PWG62789.1"/>
    <property type="molecule type" value="Genomic_DNA"/>
</dbReference>
<dbReference type="AlphaFoldDB" id="A0A2U2N1E6"/>
<evidence type="ECO:0000256" key="5">
    <source>
        <dbReference type="ARBA" id="ARBA00023002"/>
    </source>
</evidence>
<protein>
    <submittedName>
        <fullName evidence="9">FAD-binding oxidoreductase</fullName>
    </submittedName>
</protein>
<dbReference type="GO" id="GO:0004458">
    <property type="term" value="F:D-lactate dehydrogenase (cytochrome) activity"/>
    <property type="evidence" value="ECO:0007669"/>
    <property type="project" value="TreeGrafter"/>
</dbReference>
<dbReference type="PANTHER" id="PTHR11748">
    <property type="entry name" value="D-LACTATE DEHYDROGENASE"/>
    <property type="match status" value="1"/>
</dbReference>
<dbReference type="GO" id="GO:0071949">
    <property type="term" value="F:FAD binding"/>
    <property type="evidence" value="ECO:0007669"/>
    <property type="project" value="InterPro"/>
</dbReference>
<dbReference type="Gene3D" id="3.30.465.10">
    <property type="match status" value="1"/>
</dbReference>
<feature type="domain" description="FAD-binding PCMH-type" evidence="8">
    <location>
        <begin position="45"/>
        <end position="273"/>
    </location>
</feature>
<comment type="caution">
    <text evidence="9">The sequence shown here is derived from an EMBL/GenBank/DDBJ whole genome shotgun (WGS) entry which is preliminary data.</text>
</comment>
<dbReference type="Pfam" id="PF13183">
    <property type="entry name" value="Fer4_8"/>
    <property type="match status" value="1"/>
</dbReference>
<dbReference type="Gene3D" id="3.30.70.2740">
    <property type="match status" value="1"/>
</dbReference>
<evidence type="ECO:0000256" key="3">
    <source>
        <dbReference type="ARBA" id="ARBA00022723"/>
    </source>
</evidence>
<dbReference type="SUPFAM" id="SSF55103">
    <property type="entry name" value="FAD-linked oxidases, C-terminal domain"/>
    <property type="match status" value="1"/>
</dbReference>